<evidence type="ECO:0000313" key="2">
    <source>
        <dbReference type="EMBL" id="CAE6444956.1"/>
    </source>
</evidence>
<protein>
    <submittedName>
        <fullName evidence="2">Uncharacterized protein</fullName>
    </submittedName>
</protein>
<sequence length="563" mass="62104">MSTNPSNDKLAQIKKLREQRAQIDRMINTLVGDSTEGSAGPSHIMPLLGFTDFKKPPPNKRDFNLQSLCGLTDRMWSIFKQELRDVAVKQGVDTRVSLKSQLTQQCITDSVNEIIKLRPEIKQKLSDPDWFIRQTLRAMLKSSSESYRNLANDKPPRPRKVKIEDTEMVEPSNTDNQVVPQVTASSDSNQKSRRPKEKKPSWIEGEDEDTEARSLKYFMTVPSGIKNQARPQAILSSNPNINRNLDVGQELLRPQGPKTRPTAGDLHIIRDPEWSSPPKSPFAPQEDDFLFETVEGFQQDASDDEPPTPKPRIKNLGIGTHQGSKKDHWLGMVNAGPTSKAIAKHPLAKALVAYDDIDSDEGENREPTTKKLRDPMPEDEQNTFNIPNDASAQKNKLDSQFERATILTTEPHIQPIGNPNTSVRPAPSTQSTTAPRKRKGRDEDTSSESETPAPKKGKKPTTAALKTPARVMLTKNFETPLPASPLHAARVTRAKGLSSQGASSSSAPPPAAAAIPAVIKSKAQVRKEAAMKAAATRAANKKAREEGAKAKVYNIAELLPLYT</sequence>
<feature type="compositionally biased region" description="Low complexity" evidence="1">
    <location>
        <begin position="460"/>
        <end position="469"/>
    </location>
</feature>
<feature type="compositionally biased region" description="Polar residues" evidence="1">
    <location>
        <begin position="417"/>
        <end position="434"/>
    </location>
</feature>
<evidence type="ECO:0000256" key="1">
    <source>
        <dbReference type="SAM" id="MobiDB-lite"/>
    </source>
</evidence>
<feature type="compositionally biased region" description="Polar residues" evidence="1">
    <location>
        <begin position="382"/>
        <end position="394"/>
    </location>
</feature>
<name>A0A8H3B0W6_9AGAM</name>
<feature type="compositionally biased region" description="Low complexity" evidence="1">
    <location>
        <begin position="502"/>
        <end position="513"/>
    </location>
</feature>
<dbReference type="Proteomes" id="UP000663850">
    <property type="component" value="Unassembled WGS sequence"/>
</dbReference>
<reference evidence="2" key="1">
    <citation type="submission" date="2021-01" db="EMBL/GenBank/DDBJ databases">
        <authorList>
            <person name="Kaushik A."/>
        </authorList>
    </citation>
    <scope>NUCLEOTIDE SEQUENCE</scope>
    <source>
        <strain evidence="2">Type strain: AG8-Rh-89/</strain>
    </source>
</reference>
<feature type="region of interest" description="Disordered" evidence="1">
    <location>
        <begin position="165"/>
        <end position="208"/>
    </location>
</feature>
<feature type="compositionally biased region" description="Polar residues" evidence="1">
    <location>
        <begin position="171"/>
        <end position="189"/>
    </location>
</feature>
<dbReference type="AlphaFoldDB" id="A0A8H3B0W6"/>
<feature type="region of interest" description="Disordered" evidence="1">
    <location>
        <begin position="298"/>
        <end position="325"/>
    </location>
</feature>
<proteinExistence type="predicted"/>
<feature type="compositionally biased region" description="Basic and acidic residues" evidence="1">
    <location>
        <begin position="362"/>
        <end position="376"/>
    </location>
</feature>
<accession>A0A8H3B0W6</accession>
<gene>
    <name evidence="2" type="ORF">RDB_LOCUS34392</name>
</gene>
<comment type="caution">
    <text evidence="2">The sequence shown here is derived from an EMBL/GenBank/DDBJ whole genome shotgun (WGS) entry which is preliminary data.</text>
</comment>
<feature type="region of interest" description="Disordered" evidence="1">
    <location>
        <begin position="358"/>
        <end position="513"/>
    </location>
</feature>
<organism evidence="2 3">
    <name type="scientific">Rhizoctonia solani</name>
    <dbReference type="NCBI Taxonomy" id="456999"/>
    <lineage>
        <taxon>Eukaryota</taxon>
        <taxon>Fungi</taxon>
        <taxon>Dikarya</taxon>
        <taxon>Basidiomycota</taxon>
        <taxon>Agaricomycotina</taxon>
        <taxon>Agaricomycetes</taxon>
        <taxon>Cantharellales</taxon>
        <taxon>Ceratobasidiaceae</taxon>
        <taxon>Rhizoctonia</taxon>
    </lineage>
</organism>
<evidence type="ECO:0000313" key="3">
    <source>
        <dbReference type="Proteomes" id="UP000663850"/>
    </source>
</evidence>
<dbReference type="EMBL" id="CAJMWZ010001925">
    <property type="protein sequence ID" value="CAE6444956.1"/>
    <property type="molecule type" value="Genomic_DNA"/>
</dbReference>